<accession>A0ABY2H373</accession>
<organism evidence="2 3">
    <name type="scientific">Trichoderma ghanense</name>
    <dbReference type="NCBI Taxonomy" id="65468"/>
    <lineage>
        <taxon>Eukaryota</taxon>
        <taxon>Fungi</taxon>
        <taxon>Dikarya</taxon>
        <taxon>Ascomycota</taxon>
        <taxon>Pezizomycotina</taxon>
        <taxon>Sordariomycetes</taxon>
        <taxon>Hypocreomycetidae</taxon>
        <taxon>Hypocreales</taxon>
        <taxon>Hypocreaceae</taxon>
        <taxon>Trichoderma</taxon>
    </lineage>
</organism>
<evidence type="ECO:0000313" key="3">
    <source>
        <dbReference type="Proteomes" id="UP001642720"/>
    </source>
</evidence>
<feature type="compositionally biased region" description="Basic and acidic residues" evidence="1">
    <location>
        <begin position="27"/>
        <end position="37"/>
    </location>
</feature>
<evidence type="ECO:0000256" key="1">
    <source>
        <dbReference type="SAM" id="MobiDB-lite"/>
    </source>
</evidence>
<dbReference type="Proteomes" id="UP001642720">
    <property type="component" value="Unassembled WGS sequence"/>
</dbReference>
<sequence length="315" mass="34277">MLSSPSNAIGKSMTERTQQSGISALSSDKDPVPERHAPPRGGWVGDCASLSIRDPLRNQPASQPLGQLWQHRGCGRFRPAGLPFFGPVLPPTGSWTTAPYMASCLAALMRIILALQRLPRAVRSAGMPACLRVCMYIHAGGTYSKGKPTSLMPALLLCARACKVPFVWTAAARLKITATLCRIDGGSAPPVPRPLCCRSLDKVPHQISEHLVRYDAMLFCWRHAGGCISWELRAWDLGYGTARLCDMDPNMGPRMLATTSKPALPGCYLCKCLRAQRRVTSTGTSGEPCLGTFNLSQREERIYRLGNSQAIRVDA</sequence>
<gene>
    <name evidence="2" type="ORF">CCMA1212_005755</name>
</gene>
<name>A0ABY2H373_9HYPO</name>
<proteinExistence type="predicted"/>
<comment type="caution">
    <text evidence="2">The sequence shown here is derived from an EMBL/GenBank/DDBJ whole genome shotgun (WGS) entry which is preliminary data.</text>
</comment>
<dbReference type="RefSeq" id="XP_073558418.1">
    <property type="nucleotide sequence ID" value="XM_073703000.1"/>
</dbReference>
<keyword evidence="3" id="KW-1185">Reference proteome</keyword>
<evidence type="ECO:0000313" key="2">
    <source>
        <dbReference type="EMBL" id="TFB02217.1"/>
    </source>
</evidence>
<dbReference type="GeneID" id="300577450"/>
<feature type="compositionally biased region" description="Polar residues" evidence="1">
    <location>
        <begin position="1"/>
        <end position="26"/>
    </location>
</feature>
<feature type="region of interest" description="Disordered" evidence="1">
    <location>
        <begin position="1"/>
        <end position="43"/>
    </location>
</feature>
<protein>
    <submittedName>
        <fullName evidence="2">Uncharacterized protein</fullName>
    </submittedName>
</protein>
<dbReference type="EMBL" id="PPTA01000007">
    <property type="protein sequence ID" value="TFB02217.1"/>
    <property type="molecule type" value="Genomic_DNA"/>
</dbReference>
<reference evidence="2 3" key="1">
    <citation type="submission" date="2018-01" db="EMBL/GenBank/DDBJ databases">
        <title>Genome characterization of the sugarcane-associated fungus Trichoderma ghanense CCMA-1212 and their application in lignocelulose bioconversion.</title>
        <authorList>
            <person name="Steindorff A.S."/>
            <person name="Mendes T.D."/>
            <person name="Vilela E.S.D."/>
            <person name="Rodrigues D.S."/>
            <person name="Formighieri E.F."/>
            <person name="Melo I.S."/>
            <person name="Favaro L.C.L."/>
        </authorList>
    </citation>
    <scope>NUCLEOTIDE SEQUENCE [LARGE SCALE GENOMIC DNA]</scope>
    <source>
        <strain evidence="2 3">CCMA-1212</strain>
    </source>
</reference>